<dbReference type="Proteomes" id="UP000549394">
    <property type="component" value="Unassembled WGS sequence"/>
</dbReference>
<comment type="caution">
    <text evidence="3">The sequence shown here is derived from an EMBL/GenBank/DDBJ whole genome shotgun (WGS) entry which is preliminary data.</text>
</comment>
<feature type="coiled-coil region" evidence="1">
    <location>
        <begin position="610"/>
        <end position="719"/>
    </location>
</feature>
<feature type="compositionally biased region" description="Polar residues" evidence="2">
    <location>
        <begin position="1235"/>
        <end position="1244"/>
    </location>
</feature>
<sequence length="1244" mass="143195">MNNFERPEENEKEGVSYMSSTLQTDTSLASLYSIDALNLSISSGTIKAENRSLKSHVRDLQEEIANLHQKVTTWRKKCNDLERERVDTFSKNNEELGDALNDVAKIRAQLEKSEATRQSSEYEMTKLMRDLNNEKRANVDKEKVLTELNENMQKRMTDMSTEIEKLYGDLNNSKGEARKEAERHMKALKDQEARLSDLVSTNSKLERERDKLKVEFEDRDSQVKILSERLKGIQIEKKQQADVIRDNFEELNHIREKEQNMIVQYDISQERVKHLEDQLESERAAHLESKFNAEVLQLKIKDLTGSMEVERTSKIESIETTDKLNKQLLNIQSQFEEEKQTSHDIRHKYNQLQADFKTLKKQLKEEHGEKKSVMTKLCGQLELHQTHIDQLKKELNEAKQTQTDLKRNYESNIAEIEGLLNGYQLQDSQRRKVLKNSVTYSGSNCVNGVRKVLQEYKKKVKELSEESSAAKENISKEKREKEHFKQLYHAKERSLENTKQAQVAASKELKKCKTDYTDKETFLAKLRTDLKSAKNGLSKEREQRESLLSEFKKLQEKLKNDEESRTNYIHCVYHQLKNGKFVGKQPNGSLTWSQVVVLLNEQVAVVIQTLSEADEKLRELQEIVERQSRAIKEIDENRIKEIESLKNVNDERSKLWEEQKNALETHYKQVLKQVETQQKQTKALADQALNRVKSSGNVRASLQEENEQLRSSVQAFAQQQNSLQLAVTMLSGALMPLHNRTVNLINQRRLILKENKALTNFKTDVQALISALNFEQDHPKLKSKCTTSPLLKFRSIVICVIASNRLNTLLAQRSTFIVVDDAVSGLKRVCVQQTNNNEQSNFKNQALISDVASSMVDLQIVLSQKQLEDRKLIENSSRNSFMKMLTSLSNYYNHVDNDFSKDSLISQLGKGLANAQRRTTYRDSTIQAVQVGLQQQLLNFTKKLHASELHRRDLHSELLQLKADSEDNERKDADLSQLKSEVNDLIQQAGNMVSKQQLESVCDELASALKREEKAQKLLKEQTSQLEELRRQAIKDASIAQENNFLKTKLKKQTDRGDNLERQTRKFDKDHIRLQQKIDDAEKSLRTASKDKQILKAYMKNVEIALDKIMQQGMYDTTTVDLTPLLSADLVPSVPKPGADLAQCQLLVATFVDAYQRINQRIYQSHEELLNCQEEVTRLKKNISQMKRPSLDQIRKPEYHFQPLIIDEGSPIIAGSLGPDGDGYQTPKVRGEQVLKSQAESDAA</sequence>
<organism evidence="3 4">
    <name type="scientific">Dimorphilus gyrociliatus</name>
    <dbReference type="NCBI Taxonomy" id="2664684"/>
    <lineage>
        <taxon>Eukaryota</taxon>
        <taxon>Metazoa</taxon>
        <taxon>Spiralia</taxon>
        <taxon>Lophotrochozoa</taxon>
        <taxon>Annelida</taxon>
        <taxon>Polychaeta</taxon>
        <taxon>Polychaeta incertae sedis</taxon>
        <taxon>Dinophilidae</taxon>
        <taxon>Dimorphilus</taxon>
    </lineage>
</organism>
<name>A0A7I8W1T4_9ANNE</name>
<evidence type="ECO:0000313" key="3">
    <source>
        <dbReference type="EMBL" id="CAD5122497.1"/>
    </source>
</evidence>
<dbReference type="PANTHER" id="PTHR37476:SF1">
    <property type="entry name" value="COILED-COIL DOMAIN-CONTAINING PROTEIN 171"/>
    <property type="match status" value="1"/>
</dbReference>
<evidence type="ECO:0000313" key="4">
    <source>
        <dbReference type="Proteomes" id="UP000549394"/>
    </source>
</evidence>
<feature type="region of interest" description="Disordered" evidence="2">
    <location>
        <begin position="1215"/>
        <end position="1244"/>
    </location>
</feature>
<proteinExistence type="predicted"/>
<dbReference type="EMBL" id="CAJFCJ010000017">
    <property type="protein sequence ID" value="CAD5122497.1"/>
    <property type="molecule type" value="Genomic_DNA"/>
</dbReference>
<evidence type="ECO:0000256" key="1">
    <source>
        <dbReference type="SAM" id="Coils"/>
    </source>
</evidence>
<dbReference type="AlphaFoldDB" id="A0A7I8W1T4"/>
<evidence type="ECO:0000256" key="2">
    <source>
        <dbReference type="SAM" id="MobiDB-lite"/>
    </source>
</evidence>
<feature type="coiled-coil region" evidence="1">
    <location>
        <begin position="968"/>
        <end position="1091"/>
    </location>
</feature>
<accession>A0A7I8W1T4</accession>
<keyword evidence="1" id="KW-0175">Coiled coil</keyword>
<feature type="coiled-coil region" evidence="1">
    <location>
        <begin position="349"/>
        <end position="480"/>
    </location>
</feature>
<dbReference type="PANTHER" id="PTHR37476">
    <property type="entry name" value="COILED-COIL DOMAIN-CONTAINING PROTEIN 171"/>
    <property type="match status" value="1"/>
</dbReference>
<gene>
    <name evidence="3" type="ORF">DGYR_LOCUS10300</name>
</gene>
<keyword evidence="4" id="KW-1185">Reference proteome</keyword>
<feature type="coiled-coil region" evidence="1">
    <location>
        <begin position="50"/>
        <end position="222"/>
    </location>
</feature>
<feature type="coiled-coil region" evidence="1">
    <location>
        <begin position="523"/>
        <end position="564"/>
    </location>
</feature>
<reference evidence="3 4" key="1">
    <citation type="submission" date="2020-08" db="EMBL/GenBank/DDBJ databases">
        <authorList>
            <person name="Hejnol A."/>
        </authorList>
    </citation>
    <scope>NUCLEOTIDE SEQUENCE [LARGE SCALE GENOMIC DNA]</scope>
</reference>
<protein>
    <submittedName>
        <fullName evidence="3">DgyrCDS10921</fullName>
    </submittedName>
</protein>
<dbReference type="OrthoDB" id="287623at2759"/>